<gene>
    <name evidence="4" type="ORF">FHR32_003350</name>
</gene>
<keyword evidence="2" id="KW-0012">Acyltransferase</keyword>
<dbReference type="AlphaFoldDB" id="A0A7W7WAE0"/>
<comment type="caution">
    <text evidence="4">The sequence shown here is derived from an EMBL/GenBank/DDBJ whole genome shotgun (WGS) entry which is preliminary data.</text>
</comment>
<evidence type="ECO:0000313" key="4">
    <source>
        <dbReference type="EMBL" id="MBB4939045.1"/>
    </source>
</evidence>
<dbReference type="Proteomes" id="UP000534286">
    <property type="component" value="Unassembled WGS sequence"/>
</dbReference>
<dbReference type="GO" id="GO:0016747">
    <property type="term" value="F:acyltransferase activity, transferring groups other than amino-acyl groups"/>
    <property type="evidence" value="ECO:0007669"/>
    <property type="project" value="InterPro"/>
</dbReference>
<evidence type="ECO:0000259" key="3">
    <source>
        <dbReference type="PROSITE" id="PS51186"/>
    </source>
</evidence>
<dbReference type="Gene3D" id="3.40.630.30">
    <property type="match status" value="2"/>
</dbReference>
<keyword evidence="5" id="KW-1185">Reference proteome</keyword>
<dbReference type="RefSeq" id="WP_246466173.1">
    <property type="nucleotide sequence ID" value="NZ_BAABEK010000013.1"/>
</dbReference>
<dbReference type="SUPFAM" id="SSF55729">
    <property type="entry name" value="Acyl-CoA N-acyltransferases (Nat)"/>
    <property type="match status" value="1"/>
</dbReference>
<organism evidence="4 5">
    <name type="scientific">Streptosporangium album</name>
    <dbReference type="NCBI Taxonomy" id="47479"/>
    <lineage>
        <taxon>Bacteria</taxon>
        <taxon>Bacillati</taxon>
        <taxon>Actinomycetota</taxon>
        <taxon>Actinomycetes</taxon>
        <taxon>Streptosporangiales</taxon>
        <taxon>Streptosporangiaceae</taxon>
        <taxon>Streptosporangium</taxon>
    </lineage>
</organism>
<evidence type="ECO:0000256" key="2">
    <source>
        <dbReference type="ARBA" id="ARBA00023315"/>
    </source>
</evidence>
<dbReference type="PANTHER" id="PTHR43877">
    <property type="entry name" value="AMINOALKYLPHOSPHONATE N-ACETYLTRANSFERASE-RELATED-RELATED"/>
    <property type="match status" value="1"/>
</dbReference>
<name>A0A7W7WAE0_9ACTN</name>
<dbReference type="InterPro" id="IPR016181">
    <property type="entry name" value="Acyl_CoA_acyltransferase"/>
</dbReference>
<evidence type="ECO:0000256" key="1">
    <source>
        <dbReference type="ARBA" id="ARBA00022679"/>
    </source>
</evidence>
<feature type="domain" description="N-acetyltransferase" evidence="3">
    <location>
        <begin position="1"/>
        <end position="115"/>
    </location>
</feature>
<accession>A0A7W7WAE0</accession>
<dbReference type="InterPro" id="IPR050832">
    <property type="entry name" value="Bact_Acetyltransf"/>
</dbReference>
<sequence length="148" mass="16776">MTTVRPYRPDDRAALYDICVRTAHDGGDSRHIYPDLAAYPAHLHIDLLPDHRRRGHGRALMNAFLDALHHKGVSAVHLGMVTVNTPARAFYDRLGFHEIQVADPGPLTYLGRGTDRDLARRHRWCAIVEDQLADEADRRTPARRNTDP</sequence>
<dbReference type="Pfam" id="PF00583">
    <property type="entry name" value="Acetyltransf_1"/>
    <property type="match status" value="1"/>
</dbReference>
<reference evidence="4 5" key="1">
    <citation type="submission" date="2020-08" db="EMBL/GenBank/DDBJ databases">
        <title>Sequencing the genomes of 1000 actinobacteria strains.</title>
        <authorList>
            <person name="Klenk H.-P."/>
        </authorList>
    </citation>
    <scope>NUCLEOTIDE SEQUENCE [LARGE SCALE GENOMIC DNA]</scope>
    <source>
        <strain evidence="4 5">DSM 43023</strain>
    </source>
</reference>
<evidence type="ECO:0000313" key="5">
    <source>
        <dbReference type="Proteomes" id="UP000534286"/>
    </source>
</evidence>
<dbReference type="PROSITE" id="PS51186">
    <property type="entry name" value="GNAT"/>
    <property type="match status" value="1"/>
</dbReference>
<proteinExistence type="predicted"/>
<dbReference type="InterPro" id="IPR000182">
    <property type="entry name" value="GNAT_dom"/>
</dbReference>
<dbReference type="CDD" id="cd04301">
    <property type="entry name" value="NAT_SF"/>
    <property type="match status" value="1"/>
</dbReference>
<keyword evidence="1 4" id="KW-0808">Transferase</keyword>
<protein>
    <submittedName>
        <fullName evidence="4">GNAT superfamily N-acetyltransferase</fullName>
    </submittedName>
</protein>
<dbReference type="EMBL" id="JACHJU010000001">
    <property type="protein sequence ID" value="MBB4939045.1"/>
    <property type="molecule type" value="Genomic_DNA"/>
</dbReference>